<reference evidence="12" key="2">
    <citation type="journal article" date="2022" name="Microbiol. Resour. Announc.">
        <title>Whole-Genome Sequence of Entomortierella parvispora E1425, a Mucoromycotan Fungus Associated with Burkholderiaceae-Related Endosymbiotic Bacteria.</title>
        <authorList>
            <person name="Herlambang A."/>
            <person name="Guo Y."/>
            <person name="Takashima Y."/>
            <person name="Narisawa K."/>
            <person name="Ohta H."/>
            <person name="Nishizawa T."/>
        </authorList>
    </citation>
    <scope>NUCLEOTIDE SEQUENCE</scope>
    <source>
        <strain evidence="12">E1425</strain>
    </source>
</reference>
<feature type="region of interest" description="Disordered" evidence="9">
    <location>
        <begin position="1508"/>
        <end position="1570"/>
    </location>
</feature>
<dbReference type="InterPro" id="IPR001650">
    <property type="entry name" value="Helicase_C-like"/>
</dbReference>
<dbReference type="GO" id="GO:0016787">
    <property type="term" value="F:hydrolase activity"/>
    <property type="evidence" value="ECO:0007669"/>
    <property type="project" value="UniProtKB-KW"/>
</dbReference>
<evidence type="ECO:0000256" key="7">
    <source>
        <dbReference type="ARBA" id="ARBA00023242"/>
    </source>
</evidence>
<comment type="subcellular location">
    <subcellularLocation>
        <location evidence="1 8">Nucleus</location>
    </subcellularLocation>
</comment>
<feature type="compositionally biased region" description="Polar residues" evidence="9">
    <location>
        <begin position="1480"/>
        <end position="1496"/>
    </location>
</feature>
<dbReference type="PANTHER" id="PTHR14025">
    <property type="entry name" value="FANCONI ANEMIA GROUP M FANCM FAMILY MEMBER"/>
    <property type="match status" value="1"/>
</dbReference>
<dbReference type="FunFam" id="3.40.50.300:FF:000861">
    <property type="entry name" value="Fanconi anemia, complementation group M"/>
    <property type="match status" value="1"/>
</dbReference>
<feature type="compositionally biased region" description="Pro residues" evidence="9">
    <location>
        <begin position="149"/>
        <end position="162"/>
    </location>
</feature>
<feature type="region of interest" description="Disordered" evidence="9">
    <location>
        <begin position="1397"/>
        <end position="1438"/>
    </location>
</feature>
<feature type="compositionally biased region" description="Basic residues" evidence="9">
    <location>
        <begin position="1115"/>
        <end position="1125"/>
    </location>
</feature>
<evidence type="ECO:0000313" key="12">
    <source>
        <dbReference type="EMBL" id="GJJ76304.1"/>
    </source>
</evidence>
<evidence type="ECO:0000259" key="11">
    <source>
        <dbReference type="PROSITE" id="PS51194"/>
    </source>
</evidence>
<comment type="catalytic activity">
    <reaction evidence="8">
        <text>ATP + H2O = ADP + phosphate + H(+)</text>
        <dbReference type="Rhea" id="RHEA:13065"/>
        <dbReference type="ChEBI" id="CHEBI:15377"/>
        <dbReference type="ChEBI" id="CHEBI:15378"/>
        <dbReference type="ChEBI" id="CHEBI:30616"/>
        <dbReference type="ChEBI" id="CHEBI:43474"/>
        <dbReference type="ChEBI" id="CHEBI:456216"/>
        <dbReference type="EC" id="3.6.4.12"/>
    </reaction>
</comment>
<evidence type="ECO:0000256" key="2">
    <source>
        <dbReference type="ARBA" id="ARBA00009889"/>
    </source>
</evidence>
<dbReference type="Gene3D" id="3.40.50.300">
    <property type="entry name" value="P-loop containing nucleotide triphosphate hydrolases"/>
    <property type="match status" value="2"/>
</dbReference>
<reference evidence="12" key="1">
    <citation type="submission" date="2021-11" db="EMBL/GenBank/DDBJ databases">
        <authorList>
            <person name="Herlambang A."/>
            <person name="Guo Y."/>
            <person name="Takashima Y."/>
            <person name="Nishizawa T."/>
        </authorList>
    </citation>
    <scope>NUCLEOTIDE SEQUENCE</scope>
    <source>
        <strain evidence="12">E1425</strain>
    </source>
</reference>
<comment type="caution">
    <text evidence="12">The sequence shown here is derived from an EMBL/GenBank/DDBJ whole genome shotgun (WGS) entry which is preliminary data.</text>
</comment>
<keyword evidence="7" id="KW-0539">Nucleus</keyword>
<evidence type="ECO:0000256" key="1">
    <source>
        <dbReference type="ARBA" id="ARBA00004123"/>
    </source>
</evidence>
<feature type="region of interest" description="Disordered" evidence="9">
    <location>
        <begin position="232"/>
        <end position="251"/>
    </location>
</feature>
<keyword evidence="13" id="KW-1185">Reference proteome</keyword>
<dbReference type="OrthoDB" id="164902at2759"/>
<keyword evidence="5 12" id="KW-0347">Helicase</keyword>
<protein>
    <recommendedName>
        <fullName evidence="8">ATP-dependent DNA helicase</fullName>
        <ecNumber evidence="8">3.6.4.12</ecNumber>
    </recommendedName>
</protein>
<name>A0A9P3HGI6_9FUNG</name>
<keyword evidence="3" id="KW-0547">Nucleotide-binding</keyword>
<dbReference type="InterPro" id="IPR039686">
    <property type="entry name" value="FANCM/Mph1-like_ID"/>
</dbReference>
<feature type="compositionally biased region" description="Polar residues" evidence="9">
    <location>
        <begin position="58"/>
        <end position="68"/>
    </location>
</feature>
<feature type="region of interest" description="Disordered" evidence="9">
    <location>
        <begin position="1284"/>
        <end position="1342"/>
    </location>
</feature>
<dbReference type="InterPro" id="IPR044749">
    <property type="entry name" value="FANCM_DEXDc"/>
</dbReference>
<dbReference type="Pfam" id="PF00270">
    <property type="entry name" value="DEAD"/>
    <property type="match status" value="1"/>
</dbReference>
<accession>A0A9P3HGI6</accession>
<evidence type="ECO:0000256" key="6">
    <source>
        <dbReference type="ARBA" id="ARBA00022840"/>
    </source>
</evidence>
<dbReference type="Pfam" id="PF00271">
    <property type="entry name" value="Helicase_C"/>
    <property type="match status" value="1"/>
</dbReference>
<dbReference type="EMBL" id="BQFW01000012">
    <property type="protein sequence ID" value="GJJ76304.1"/>
    <property type="molecule type" value="Genomic_DNA"/>
</dbReference>
<dbReference type="GO" id="GO:0009378">
    <property type="term" value="F:four-way junction helicase activity"/>
    <property type="evidence" value="ECO:0007669"/>
    <property type="project" value="TreeGrafter"/>
</dbReference>
<dbReference type="GO" id="GO:0045003">
    <property type="term" value="P:double-strand break repair via synthesis-dependent strand annealing"/>
    <property type="evidence" value="ECO:0007669"/>
    <property type="project" value="TreeGrafter"/>
</dbReference>
<feature type="region of interest" description="Disordered" evidence="9">
    <location>
        <begin position="106"/>
        <end position="129"/>
    </location>
</feature>
<evidence type="ECO:0000256" key="9">
    <source>
        <dbReference type="SAM" id="MobiDB-lite"/>
    </source>
</evidence>
<dbReference type="PROSITE" id="PS51194">
    <property type="entry name" value="HELICASE_CTER"/>
    <property type="match status" value="1"/>
</dbReference>
<feature type="compositionally biased region" description="Polar residues" evidence="9">
    <location>
        <begin position="1510"/>
        <end position="1520"/>
    </location>
</feature>
<dbReference type="CDD" id="cd18801">
    <property type="entry name" value="SF2_C_FANCM_Hef"/>
    <property type="match status" value="1"/>
</dbReference>
<proteinExistence type="inferred from homology"/>
<feature type="compositionally biased region" description="Acidic residues" evidence="9">
    <location>
        <begin position="632"/>
        <end position="643"/>
    </location>
</feature>
<dbReference type="InterPro" id="IPR011545">
    <property type="entry name" value="DEAD/DEAH_box_helicase_dom"/>
</dbReference>
<organism evidence="12 13">
    <name type="scientific">Entomortierella parvispora</name>
    <dbReference type="NCBI Taxonomy" id="205924"/>
    <lineage>
        <taxon>Eukaryota</taxon>
        <taxon>Fungi</taxon>
        <taxon>Fungi incertae sedis</taxon>
        <taxon>Mucoromycota</taxon>
        <taxon>Mortierellomycotina</taxon>
        <taxon>Mortierellomycetes</taxon>
        <taxon>Mortierellales</taxon>
        <taxon>Mortierellaceae</taxon>
        <taxon>Entomortierella</taxon>
    </lineage>
</organism>
<feature type="region of interest" description="Disordered" evidence="9">
    <location>
        <begin position="30"/>
        <end position="93"/>
    </location>
</feature>
<evidence type="ECO:0000256" key="8">
    <source>
        <dbReference type="RuleBase" id="RU367027"/>
    </source>
</evidence>
<evidence type="ECO:0000313" key="13">
    <source>
        <dbReference type="Proteomes" id="UP000827284"/>
    </source>
</evidence>
<evidence type="ECO:0000256" key="3">
    <source>
        <dbReference type="ARBA" id="ARBA00022741"/>
    </source>
</evidence>
<dbReference type="GO" id="GO:0036297">
    <property type="term" value="P:interstrand cross-link repair"/>
    <property type="evidence" value="ECO:0007669"/>
    <property type="project" value="TreeGrafter"/>
</dbReference>
<dbReference type="SUPFAM" id="SSF52540">
    <property type="entry name" value="P-loop containing nucleoside triphosphate hydrolases"/>
    <property type="match status" value="1"/>
</dbReference>
<comment type="function">
    <text evidence="8">ATP-dependent DNA helicase involved in DNA damage repair by homologous recombination and in genome maintenance. Capable of unwinding D-loops. Plays a role in limiting crossover recombinants during mitotic DNA double-strand break (DSB) repair. Component of a FANCM-MHF complex which promotes gene conversion at blocked replication forks, probably by reversal of the stalled fork.</text>
</comment>
<dbReference type="InterPro" id="IPR014001">
    <property type="entry name" value="Helicase_ATP-bd"/>
</dbReference>
<sequence length="1570" mass="174866">MSRPSEDDEYFGDLDNLDLGELDVQSLLTQHDSSATLAVSTAPPQPRTEPRSIPPQKPVTSAAWSTRPTYAVGSGSGNGTRGNVDSSSNDLDEFEDLGCLDDVDLLLDDDDNDDRVAGPASHTISAWPSYFGASTATVRPQLQHRLSPPKLPPQQQQPPQQPQQPQQYFSIFSKGANSAAPAIPSQKNNGRNKNQSNGGNSLQRTGSGTGGGQSNPFTGASTVQQQFYNPYQQQQQQLQQQPMRPRSDPMNDFMSAIDQTPPQVHRPDESLTHHKMDKVAILTWQYPINYPMRDYQFNIIRKALFGNILVSLPTGLGKTFIAAVVMLNYFRWFPESKIVFMAPTRPLVNQQIEACYRVCGIPQDVTVEMTGQQNAELRRTMWQEKRVIFCTPQVLHNDLNSGICPGESIVCLVIDEAHRGTGKYSYAEVIRIMDGINRDVRVLALTATPGSDIRAVQKVITNLKISGIEIRTEDSMDLQRYVFKRVIQELVIPCGREVSEIRDKFVRWMRPFLDRLAKQNVIRTTDPQQLTSFSLIQGKDAFLREHPGHSSNKSFIMKQIGVCIGLIHAYDLLTVHGIRPFFANMDPFASSNLPDKEPSIRGGGGRDRGRGGGRGRGGRGGFGSASGRQDYMDEDDEGTEEQDNIGAKDNEKQSMARQAMRSIPEFVAMMEDIRRKIKQSSFISHPKLERLVGVVVQHFVDHQDEQDALMQARAIARAEDGDGGLGEDEPAQQQTRVMIFANYRESVEEISRVLESHRPLIKVQSFIGQASAKGKKGISQKEQQKVVADFQKGQHNVLVATSIGEEGLDIGDVDLIVCYDSHSSPIRMLQRMGRTGRKRKGKICLLLAEGPEEQRYRRSQTQYKAVQRAISTKGSLSYYMDAPRILPPKHVPACDHVHIDIPDYVTPTAGRKRRKVGEGTGPSLSASITRGAFLDPEELARFQRRYLIPKRDQARVQITFQNACKAMFEGRKQSTMNAATTSFRVGHSTRTLDLIKAIGRISKARVDQSLVGVMDSTSVDEDDGDGRVSKPKSEFWISMLKDPYSRRMLAVYESAPELPELEEPGVKPRILTTSAAKSAKDIAAGSIKTKTSGLYGRLDALDDDELESLHQGHGLGKKKLPRRPRLFSEDRDESNTGTATNSNSEDDDDSIGRPLYKRPQPQARSRRKQAAATGSKSVSGIAKSNSGAFVKDPHPQLSHPRSPSPGSDSMPIRRSDASSREKIQSYFNNVHRTSERLDDDIRGDDVAMDQTAMDEHDFDFAFPDAQHEPDQDWMLPASDLLKDDQVPNREDRGFDFSEPSTPPQWFCTGSPTGVHSPGKGLGQDVSSVSEKTKRLGHSIQQKRKRALSEEDDDVWHDPFALLQSGTVQLMMLPPAPEPGSWYRKTEARFPDRPSIEILESDDDNHSKLLGEKSADADSKAERQNFKNTTDDTLGQKEDDDDIALHDIMFIESSQEEVTPLLLRQDERAREQRHRLPSKTPAFNSKSHAISRSNNGHFSSFMSARDLHLNKSGSAVQQSSKPLEDLGELNHGNSNTSRPSLGISKAPNLKSLWGDPEDDDFEDDEEDDGLW</sequence>
<feature type="compositionally biased region" description="Polar residues" evidence="9">
    <location>
        <begin position="30"/>
        <end position="39"/>
    </location>
</feature>
<dbReference type="PANTHER" id="PTHR14025:SF20">
    <property type="entry name" value="FANCONI ANEMIA GROUP M PROTEIN"/>
    <property type="match status" value="1"/>
</dbReference>
<dbReference type="GO" id="GO:0005524">
    <property type="term" value="F:ATP binding"/>
    <property type="evidence" value="ECO:0007669"/>
    <property type="project" value="UniProtKB-UniRule"/>
</dbReference>
<comment type="similarity">
    <text evidence="2 8">Belongs to the DEAD box helicase family. DEAH subfamily. FANCM sub-subfamily.</text>
</comment>
<dbReference type="SMART" id="SM00487">
    <property type="entry name" value="DEXDc"/>
    <property type="match status" value="1"/>
</dbReference>
<feature type="region of interest" description="Disordered" evidence="9">
    <location>
        <begin position="590"/>
        <end position="658"/>
    </location>
</feature>
<dbReference type="PROSITE" id="PS51192">
    <property type="entry name" value="HELICASE_ATP_BIND_1"/>
    <property type="match status" value="1"/>
</dbReference>
<feature type="compositionally biased region" description="Polar residues" evidence="9">
    <location>
        <begin position="185"/>
        <end position="202"/>
    </location>
</feature>
<dbReference type="Proteomes" id="UP000827284">
    <property type="component" value="Unassembled WGS sequence"/>
</dbReference>
<gene>
    <name evidence="12" type="ORF">EMPS_08663</name>
</gene>
<feature type="compositionally biased region" description="Polar residues" evidence="9">
    <location>
        <begin position="1172"/>
        <end position="1187"/>
    </location>
</feature>
<dbReference type="GO" id="GO:0005634">
    <property type="term" value="C:nucleus"/>
    <property type="evidence" value="ECO:0007669"/>
    <property type="project" value="UniProtKB-SubCell"/>
</dbReference>
<feature type="compositionally biased region" description="Basic and acidic residues" evidence="9">
    <location>
        <begin position="1284"/>
        <end position="1295"/>
    </location>
</feature>
<dbReference type="InterPro" id="IPR027417">
    <property type="entry name" value="P-loop_NTPase"/>
</dbReference>
<keyword evidence="4" id="KW-0378">Hydrolase</keyword>
<dbReference type="Gene3D" id="1.20.1320.20">
    <property type="entry name" value="hef helicase domain"/>
    <property type="match status" value="1"/>
</dbReference>
<feature type="domain" description="Helicase C-terminal" evidence="11">
    <location>
        <begin position="724"/>
        <end position="884"/>
    </location>
</feature>
<feature type="region of interest" description="Disordered" evidence="9">
    <location>
        <begin position="1110"/>
        <end position="1223"/>
    </location>
</feature>
<feature type="compositionally biased region" description="Pro residues" evidence="9">
    <location>
        <begin position="43"/>
        <end position="57"/>
    </location>
</feature>
<evidence type="ECO:0000256" key="4">
    <source>
        <dbReference type="ARBA" id="ARBA00022801"/>
    </source>
</evidence>
<feature type="compositionally biased region" description="Basic and acidic residues" evidence="9">
    <location>
        <begin position="1211"/>
        <end position="1223"/>
    </location>
</feature>
<comment type="subunit">
    <text evidence="8">Interacts with the MHF histone-fold complex to form the FANCM-MHF complex.</text>
</comment>
<dbReference type="GO" id="GO:0000400">
    <property type="term" value="F:four-way junction DNA binding"/>
    <property type="evidence" value="ECO:0007669"/>
    <property type="project" value="TreeGrafter"/>
</dbReference>
<feature type="domain" description="Helicase ATP-binding" evidence="10">
    <location>
        <begin position="299"/>
        <end position="467"/>
    </location>
</feature>
<feature type="region of interest" description="Disordered" evidence="9">
    <location>
        <begin position="144"/>
        <end position="220"/>
    </location>
</feature>
<evidence type="ECO:0000256" key="5">
    <source>
        <dbReference type="ARBA" id="ARBA00022806"/>
    </source>
</evidence>
<dbReference type="EC" id="3.6.4.12" evidence="8"/>
<dbReference type="CDD" id="cd18033">
    <property type="entry name" value="DEXDc_FANCM"/>
    <property type="match status" value="1"/>
</dbReference>
<feature type="compositionally biased region" description="Basic and acidic residues" evidence="9">
    <location>
        <begin position="1403"/>
        <end position="1424"/>
    </location>
</feature>
<evidence type="ECO:0000259" key="10">
    <source>
        <dbReference type="PROSITE" id="PS51192"/>
    </source>
</evidence>
<feature type="compositionally biased region" description="Acidic residues" evidence="9">
    <location>
        <begin position="1554"/>
        <end position="1570"/>
    </location>
</feature>
<dbReference type="CDD" id="cd12091">
    <property type="entry name" value="FANCM_ID"/>
    <property type="match status" value="1"/>
</dbReference>
<keyword evidence="6" id="KW-0067">ATP-binding</keyword>
<dbReference type="SMART" id="SM00490">
    <property type="entry name" value="HELICc"/>
    <property type="match status" value="1"/>
</dbReference>
<feature type="compositionally biased region" description="Basic and acidic residues" evidence="9">
    <location>
        <begin position="594"/>
        <end position="610"/>
    </location>
</feature>
<dbReference type="GO" id="GO:0043138">
    <property type="term" value="F:3'-5' DNA helicase activity"/>
    <property type="evidence" value="ECO:0007669"/>
    <property type="project" value="InterPro"/>
</dbReference>
<feature type="compositionally biased region" description="Low complexity" evidence="9">
    <location>
        <begin position="232"/>
        <end position="242"/>
    </location>
</feature>
<feature type="region of interest" description="Disordered" evidence="9">
    <location>
        <begin position="1468"/>
        <end position="1496"/>
    </location>
</feature>